<dbReference type="AlphaFoldDB" id="A0A3E2H501"/>
<gene>
    <name evidence="5" type="ORF">B7463_g7859</name>
</gene>
<evidence type="ECO:0000313" key="6">
    <source>
        <dbReference type="Proteomes" id="UP000258309"/>
    </source>
</evidence>
<dbReference type="InterPro" id="IPR015915">
    <property type="entry name" value="Kelch-typ_b-propeller"/>
</dbReference>
<evidence type="ECO:0000256" key="1">
    <source>
        <dbReference type="ARBA" id="ARBA00022441"/>
    </source>
</evidence>
<protein>
    <submittedName>
        <fullName evidence="5">Uncharacterized protein</fullName>
    </submittedName>
</protein>
<evidence type="ECO:0000256" key="4">
    <source>
        <dbReference type="SAM" id="Phobius"/>
    </source>
</evidence>
<comment type="caution">
    <text evidence="5">The sequence shown here is derived from an EMBL/GenBank/DDBJ whole genome shotgun (WGS) entry which is preliminary data.</text>
</comment>
<feature type="region of interest" description="Disordered" evidence="3">
    <location>
        <begin position="701"/>
        <end position="766"/>
    </location>
</feature>
<dbReference type="EMBL" id="NCSJ02000162">
    <property type="protein sequence ID" value="RFU28470.1"/>
    <property type="molecule type" value="Genomic_DNA"/>
</dbReference>
<sequence>MCQWQNPRAAVVRDTLYIDGGNLWWIPGMADGSPGGAVADDNPEGLVYMLNFSTPYHTTDNISNVLTTFSKASGGTGHANNIGPNYFDGAMFANDFEWFTYGGLLAQTSGFTLPDADSVASYQVFQSGPPKNFEPGFILGSLPDGVTRYITDGAAVSIPSENLGIYFGGLRAPDFGPFYYLPSNETVNANVEANRLITLDMTNQLFETWTNKSLPSNVRGRANAEIAWIPVSEKGILVAIGGVIFPEFAEIGLFTNASATSQSKTVSPTFMSTVSVYDIANNTWYEQPTSGDIPPALTQGCSVVASAQDGTSHNIYWYGGFDGLDPTEVFNDNVYVLSVPSFIWTRVYTGTNTHGRAGHKCAKPYPDQMVVVGGYPSAPGVSLSCLDGGIVQIFNLSSATWIDSYDPRNWNNYTIPAAVVKAIGGSPTGSATNTAPSPSGFANRSLTTIFDTPYNSSKITTWYPYSLETTPPPANRTILPTPVVHSSGLPKYVGPVLGVVLGLFFITVVILAYMLWRRRQHLRASTNGTPSEMRTIDNRRWVNNWLRNAEAKAPTITSDDTPSSPYMEEDPSVTQYASEAGGTQVHEMDATSQPVELHANNTGFVPINKHMQSPSQISPTSQPSPLVSTLTPSPPLPAASSPTNDTQTAAAAPRITSDISNISEGTRAHLRGISDSSVSTEGGAWAVKYERLAQDVVAVSDPLEPTSPGNDEQRLSGTSSATPTGGAASPAADSSGSQSPRHLQQRQPSTARRSNFAESLDETDGN</sequence>
<name>A0A3E2H501_SCYLI</name>
<feature type="non-terminal residue" evidence="5">
    <location>
        <position position="766"/>
    </location>
</feature>
<keyword evidence="4" id="KW-1133">Transmembrane helix</keyword>
<dbReference type="OMA" id="KIKEYWP"/>
<dbReference type="PANTHER" id="PTHR46228:SF2">
    <property type="entry name" value="KELCH REPEAT PROTEIN (AFU_ORTHOLOGUE AFUA_4G14350)"/>
    <property type="match status" value="1"/>
</dbReference>
<dbReference type="OrthoDB" id="10251809at2759"/>
<keyword evidence="2" id="KW-0677">Repeat</keyword>
<organism evidence="5 6">
    <name type="scientific">Scytalidium lignicola</name>
    <name type="common">Hyphomycete</name>
    <dbReference type="NCBI Taxonomy" id="5539"/>
    <lineage>
        <taxon>Eukaryota</taxon>
        <taxon>Fungi</taxon>
        <taxon>Dikarya</taxon>
        <taxon>Ascomycota</taxon>
        <taxon>Pezizomycotina</taxon>
        <taxon>Leotiomycetes</taxon>
        <taxon>Leotiomycetes incertae sedis</taxon>
        <taxon>Scytalidium</taxon>
    </lineage>
</organism>
<proteinExistence type="predicted"/>
<feature type="compositionally biased region" description="Polar residues" evidence="3">
    <location>
        <begin position="555"/>
        <end position="564"/>
    </location>
</feature>
<feature type="region of interest" description="Disordered" evidence="3">
    <location>
        <begin position="552"/>
        <end position="588"/>
    </location>
</feature>
<keyword evidence="1" id="KW-0880">Kelch repeat</keyword>
<dbReference type="PANTHER" id="PTHR46228">
    <property type="entry name" value="KELCH DOMAIN-CONTAINING PROTEIN"/>
    <property type="match status" value="1"/>
</dbReference>
<feature type="compositionally biased region" description="Low complexity" evidence="3">
    <location>
        <begin position="612"/>
        <end position="631"/>
    </location>
</feature>
<evidence type="ECO:0000313" key="5">
    <source>
        <dbReference type="EMBL" id="RFU28470.1"/>
    </source>
</evidence>
<dbReference type="SUPFAM" id="SSF50965">
    <property type="entry name" value="Galactose oxidase, central domain"/>
    <property type="match status" value="1"/>
</dbReference>
<dbReference type="STRING" id="5539.A0A3E2H501"/>
<evidence type="ECO:0000256" key="2">
    <source>
        <dbReference type="ARBA" id="ARBA00022737"/>
    </source>
</evidence>
<feature type="transmembrane region" description="Helical" evidence="4">
    <location>
        <begin position="492"/>
        <end position="516"/>
    </location>
</feature>
<keyword evidence="4" id="KW-0812">Transmembrane</keyword>
<keyword evidence="6" id="KW-1185">Reference proteome</keyword>
<feature type="non-terminal residue" evidence="5">
    <location>
        <position position="1"/>
    </location>
</feature>
<dbReference type="InterPro" id="IPR011043">
    <property type="entry name" value="Gal_Oxase/kelch_b-propeller"/>
</dbReference>
<accession>A0A3E2H501</accession>
<evidence type="ECO:0000256" key="3">
    <source>
        <dbReference type="SAM" id="MobiDB-lite"/>
    </source>
</evidence>
<keyword evidence="4" id="KW-0472">Membrane</keyword>
<feature type="region of interest" description="Disordered" evidence="3">
    <location>
        <begin position="605"/>
        <end position="662"/>
    </location>
</feature>
<reference evidence="5 6" key="1">
    <citation type="submission" date="2018-05" db="EMBL/GenBank/DDBJ databases">
        <title>Draft genome sequence of Scytalidium lignicola DSM 105466, a ubiquitous saprotrophic fungus.</title>
        <authorList>
            <person name="Buettner E."/>
            <person name="Gebauer A.M."/>
            <person name="Hofrichter M."/>
            <person name="Liers C."/>
            <person name="Kellner H."/>
        </authorList>
    </citation>
    <scope>NUCLEOTIDE SEQUENCE [LARGE SCALE GENOMIC DNA]</scope>
    <source>
        <strain evidence="5 6">DSM 105466</strain>
    </source>
</reference>
<dbReference type="Proteomes" id="UP000258309">
    <property type="component" value="Unassembled WGS sequence"/>
</dbReference>
<feature type="compositionally biased region" description="Polar residues" evidence="3">
    <location>
        <begin position="741"/>
        <end position="757"/>
    </location>
</feature>
<dbReference type="Gene3D" id="2.120.10.80">
    <property type="entry name" value="Kelch-type beta propeller"/>
    <property type="match status" value="1"/>
</dbReference>
<feature type="compositionally biased region" description="Low complexity" evidence="3">
    <location>
        <begin position="716"/>
        <end position="740"/>
    </location>
</feature>